<keyword evidence="1" id="KW-0812">Transmembrane</keyword>
<evidence type="ECO:0000256" key="1">
    <source>
        <dbReference type="SAM" id="Phobius"/>
    </source>
</evidence>
<accession>A0ABP8LW17</accession>
<organism evidence="2 3">
    <name type="scientific">Pontibacter saemangeumensis</name>
    <dbReference type="NCBI Taxonomy" id="1084525"/>
    <lineage>
        <taxon>Bacteria</taxon>
        <taxon>Pseudomonadati</taxon>
        <taxon>Bacteroidota</taxon>
        <taxon>Cytophagia</taxon>
        <taxon>Cytophagales</taxon>
        <taxon>Hymenobacteraceae</taxon>
        <taxon>Pontibacter</taxon>
    </lineage>
</organism>
<keyword evidence="3" id="KW-1185">Reference proteome</keyword>
<keyword evidence="1" id="KW-0472">Membrane</keyword>
<evidence type="ECO:0000313" key="2">
    <source>
        <dbReference type="EMBL" id="GAA4437033.1"/>
    </source>
</evidence>
<feature type="transmembrane region" description="Helical" evidence="1">
    <location>
        <begin position="50"/>
        <end position="72"/>
    </location>
</feature>
<dbReference type="EMBL" id="BAABHC010000016">
    <property type="protein sequence ID" value="GAA4437033.1"/>
    <property type="molecule type" value="Genomic_DNA"/>
</dbReference>
<feature type="transmembrane region" description="Helical" evidence="1">
    <location>
        <begin position="12"/>
        <end position="30"/>
    </location>
</feature>
<dbReference type="Proteomes" id="UP001500552">
    <property type="component" value="Unassembled WGS sequence"/>
</dbReference>
<sequence>MKKKHSASIRGTLRASGLVLLDGFLLNLIWENAQAPLYLDYSGFYSHLKICFVAAVVDALVILLLYLLLVAYNQNLYWPMGAGPWQYLFLTLLGGLLAVWFEKWALQGGEWSYTEVMPIVPVLRVGLFPLLQLMVLPIIACWVSSCIVRPHLT</sequence>
<proteinExistence type="predicted"/>
<keyword evidence="1" id="KW-1133">Transmembrane helix</keyword>
<feature type="transmembrane region" description="Helical" evidence="1">
    <location>
        <begin position="121"/>
        <end position="143"/>
    </location>
</feature>
<name>A0ABP8LW17_9BACT</name>
<reference evidence="3" key="1">
    <citation type="journal article" date="2019" name="Int. J. Syst. Evol. Microbiol.">
        <title>The Global Catalogue of Microorganisms (GCM) 10K type strain sequencing project: providing services to taxonomists for standard genome sequencing and annotation.</title>
        <authorList>
            <consortium name="The Broad Institute Genomics Platform"/>
            <consortium name="The Broad Institute Genome Sequencing Center for Infectious Disease"/>
            <person name="Wu L."/>
            <person name="Ma J."/>
        </authorList>
    </citation>
    <scope>NUCLEOTIDE SEQUENCE [LARGE SCALE GENOMIC DNA]</scope>
    <source>
        <strain evidence="3">JCM 17926</strain>
    </source>
</reference>
<dbReference type="RefSeq" id="WP_345160348.1">
    <property type="nucleotide sequence ID" value="NZ_BAABHC010000016.1"/>
</dbReference>
<protein>
    <submittedName>
        <fullName evidence="2">Uncharacterized protein</fullName>
    </submittedName>
</protein>
<comment type="caution">
    <text evidence="2">The sequence shown here is derived from an EMBL/GenBank/DDBJ whole genome shotgun (WGS) entry which is preliminary data.</text>
</comment>
<feature type="transmembrane region" description="Helical" evidence="1">
    <location>
        <begin position="84"/>
        <end position="101"/>
    </location>
</feature>
<evidence type="ECO:0000313" key="3">
    <source>
        <dbReference type="Proteomes" id="UP001500552"/>
    </source>
</evidence>
<gene>
    <name evidence="2" type="ORF">GCM10023188_30780</name>
</gene>